<dbReference type="Proteomes" id="UP000291343">
    <property type="component" value="Unassembled WGS sequence"/>
</dbReference>
<comment type="caution">
    <text evidence="14">The sequence shown here is derived from an EMBL/GenBank/DDBJ whole genome shotgun (WGS) entry which is preliminary data.</text>
</comment>
<evidence type="ECO:0000256" key="3">
    <source>
        <dbReference type="ARBA" id="ARBA00022448"/>
    </source>
</evidence>
<proteinExistence type="inferred from homology"/>
<dbReference type="EMBL" id="QKKF02006869">
    <property type="protein sequence ID" value="RZF46210.1"/>
    <property type="molecule type" value="Genomic_DNA"/>
</dbReference>
<evidence type="ECO:0000256" key="12">
    <source>
        <dbReference type="RuleBase" id="RU000679"/>
    </source>
</evidence>
<evidence type="ECO:0000256" key="9">
    <source>
        <dbReference type="ARBA" id="ARBA00023136"/>
    </source>
</evidence>
<evidence type="ECO:0000256" key="5">
    <source>
        <dbReference type="ARBA" id="ARBA00022692"/>
    </source>
</evidence>
<keyword evidence="4 12" id="KW-0894">Sodium channel</keyword>
<dbReference type="PANTHER" id="PTHR11690">
    <property type="entry name" value="AMILORIDE-SENSITIVE SODIUM CHANNEL-RELATED"/>
    <property type="match status" value="1"/>
</dbReference>
<keyword evidence="7" id="KW-0915">Sodium</keyword>
<evidence type="ECO:0000256" key="10">
    <source>
        <dbReference type="ARBA" id="ARBA00023201"/>
    </source>
</evidence>
<dbReference type="AlphaFoldDB" id="A0A482XKX8"/>
<sequence length="67" mass="7586">MAVVTYLFKTNSVSNIQRVAIVTISDFIANIGGLMGLFLGFSFISLFEIIYFMTARWATDVWNNRSI</sequence>
<evidence type="ECO:0000256" key="13">
    <source>
        <dbReference type="SAM" id="Phobius"/>
    </source>
</evidence>
<organism evidence="14 15">
    <name type="scientific">Laodelphax striatellus</name>
    <name type="common">Small brown planthopper</name>
    <name type="synonym">Delphax striatella</name>
    <dbReference type="NCBI Taxonomy" id="195883"/>
    <lineage>
        <taxon>Eukaryota</taxon>
        <taxon>Metazoa</taxon>
        <taxon>Ecdysozoa</taxon>
        <taxon>Arthropoda</taxon>
        <taxon>Hexapoda</taxon>
        <taxon>Insecta</taxon>
        <taxon>Pterygota</taxon>
        <taxon>Neoptera</taxon>
        <taxon>Paraneoptera</taxon>
        <taxon>Hemiptera</taxon>
        <taxon>Auchenorrhyncha</taxon>
        <taxon>Fulgoroidea</taxon>
        <taxon>Delphacidae</taxon>
        <taxon>Criomorphinae</taxon>
        <taxon>Laodelphax</taxon>
    </lineage>
</organism>
<dbReference type="PANTHER" id="PTHR11690:SF288">
    <property type="entry name" value="AMILORIDE-SENSITIVE NA+ CHANNEL-RELATED"/>
    <property type="match status" value="1"/>
</dbReference>
<gene>
    <name evidence="14" type="ORF">LSTR_LSTR013843</name>
</gene>
<keyword evidence="11 12" id="KW-0407">Ion channel</keyword>
<feature type="transmembrane region" description="Helical" evidence="13">
    <location>
        <begin position="27"/>
        <end position="47"/>
    </location>
</feature>
<evidence type="ECO:0000313" key="15">
    <source>
        <dbReference type="Proteomes" id="UP000291343"/>
    </source>
</evidence>
<keyword evidence="8 12" id="KW-0406">Ion transport</keyword>
<dbReference type="GO" id="GO:0015280">
    <property type="term" value="F:ligand-gated sodium channel activity"/>
    <property type="evidence" value="ECO:0007669"/>
    <property type="project" value="TreeGrafter"/>
</dbReference>
<evidence type="ECO:0000256" key="2">
    <source>
        <dbReference type="ARBA" id="ARBA00007193"/>
    </source>
</evidence>
<keyword evidence="15" id="KW-1185">Reference proteome</keyword>
<dbReference type="Pfam" id="PF00858">
    <property type="entry name" value="ASC"/>
    <property type="match status" value="1"/>
</dbReference>
<dbReference type="Gene3D" id="1.10.287.770">
    <property type="entry name" value="YojJ-like"/>
    <property type="match status" value="1"/>
</dbReference>
<protein>
    <submittedName>
        <fullName evidence="14">Uncharacterized protein</fullName>
    </submittedName>
</protein>
<accession>A0A482XKX8</accession>
<dbReference type="InParanoid" id="A0A482XKX8"/>
<evidence type="ECO:0000256" key="7">
    <source>
        <dbReference type="ARBA" id="ARBA00023053"/>
    </source>
</evidence>
<evidence type="ECO:0000256" key="6">
    <source>
        <dbReference type="ARBA" id="ARBA00022989"/>
    </source>
</evidence>
<name>A0A482XKX8_LAOST</name>
<comment type="subcellular location">
    <subcellularLocation>
        <location evidence="1">Membrane</location>
        <topology evidence="1">Multi-pass membrane protein</topology>
    </subcellularLocation>
</comment>
<evidence type="ECO:0000256" key="8">
    <source>
        <dbReference type="ARBA" id="ARBA00023065"/>
    </source>
</evidence>
<keyword evidence="10 12" id="KW-0739">Sodium transport</keyword>
<evidence type="ECO:0000256" key="4">
    <source>
        <dbReference type="ARBA" id="ARBA00022461"/>
    </source>
</evidence>
<keyword evidence="5 12" id="KW-0812">Transmembrane</keyword>
<reference evidence="14 15" key="1">
    <citation type="journal article" date="2017" name="Gigascience">
        <title>Genome sequence of the small brown planthopper, Laodelphax striatellus.</title>
        <authorList>
            <person name="Zhu J."/>
            <person name="Jiang F."/>
            <person name="Wang X."/>
            <person name="Yang P."/>
            <person name="Bao Y."/>
            <person name="Zhao W."/>
            <person name="Wang W."/>
            <person name="Lu H."/>
            <person name="Wang Q."/>
            <person name="Cui N."/>
            <person name="Li J."/>
            <person name="Chen X."/>
            <person name="Luo L."/>
            <person name="Yu J."/>
            <person name="Kang L."/>
            <person name="Cui F."/>
        </authorList>
    </citation>
    <scope>NUCLEOTIDE SEQUENCE [LARGE SCALE GENOMIC DNA]</scope>
    <source>
        <strain evidence="14">Lst14</strain>
    </source>
</reference>
<comment type="similarity">
    <text evidence="2 12">Belongs to the amiloride-sensitive sodium channel (TC 1.A.6) family.</text>
</comment>
<evidence type="ECO:0000256" key="11">
    <source>
        <dbReference type="ARBA" id="ARBA00023303"/>
    </source>
</evidence>
<keyword evidence="3 12" id="KW-0813">Transport</keyword>
<dbReference type="GO" id="GO:0005886">
    <property type="term" value="C:plasma membrane"/>
    <property type="evidence" value="ECO:0007669"/>
    <property type="project" value="TreeGrafter"/>
</dbReference>
<evidence type="ECO:0000313" key="14">
    <source>
        <dbReference type="EMBL" id="RZF46210.1"/>
    </source>
</evidence>
<dbReference type="InterPro" id="IPR001873">
    <property type="entry name" value="ENaC"/>
</dbReference>
<evidence type="ECO:0000256" key="1">
    <source>
        <dbReference type="ARBA" id="ARBA00004141"/>
    </source>
</evidence>
<keyword evidence="9 13" id="KW-0472">Membrane</keyword>
<keyword evidence="6 13" id="KW-1133">Transmembrane helix</keyword>
<dbReference type="OrthoDB" id="6021021at2759"/>